<evidence type="ECO:0008006" key="3">
    <source>
        <dbReference type="Google" id="ProtNLM"/>
    </source>
</evidence>
<reference evidence="1 2" key="1">
    <citation type="journal article" date="2014" name="PLoS ONE">
        <title>The first complete genome sequence of the class fimbriimonadia in the phylum armatimonadetes.</title>
        <authorList>
            <person name="Hu Z.Y."/>
            <person name="Wang Y.Z."/>
            <person name="Im W.T."/>
            <person name="Wang S.Y."/>
            <person name="Zhao G.P."/>
            <person name="Zheng H.J."/>
            <person name="Quan Z.X."/>
        </authorList>
    </citation>
    <scope>NUCLEOTIDE SEQUENCE [LARGE SCALE GENOMIC DNA]</scope>
    <source>
        <strain evidence="1">Gsoil 348</strain>
    </source>
</reference>
<proteinExistence type="predicted"/>
<dbReference type="EMBL" id="CP007139">
    <property type="protein sequence ID" value="AIE87054.1"/>
    <property type="molecule type" value="Genomic_DNA"/>
</dbReference>
<gene>
    <name evidence="1" type="ORF">OP10G_3686</name>
</gene>
<evidence type="ECO:0000313" key="1">
    <source>
        <dbReference type="EMBL" id="AIE87054.1"/>
    </source>
</evidence>
<keyword evidence="2" id="KW-1185">Reference proteome</keyword>
<dbReference type="Proteomes" id="UP000027982">
    <property type="component" value="Chromosome"/>
</dbReference>
<name>A0A068NYL9_FIMGI</name>
<dbReference type="HOGENOM" id="CLU_500459_0_0_0"/>
<dbReference type="eggNOG" id="COG5316">
    <property type="taxonomic scope" value="Bacteria"/>
</dbReference>
<sequence length="547" mass="58795">MLVLPLLIATLAHQREAAQPTEIVLNPTVAEVAVFKPGLVYVVREATVPAGLHQCRLNRVPQAMDGTMWYSSPDGAKLSEIQTTLDLQSPAGKRDLVSIPQILAASVGRTIEFTLKGERVLADHRIIKGKVISIDPQGTVTVRLPNGHLRPITLYEIIEIDGTGLPTQVDRQVPKVALRFRVEASQPSRIRIVSLETGAAWVANYRLDVAGDSGHLESAAQLGLAGLSLKGTHVRLVSGLPNLKPSTRLDMSAGSGSLSSFLDNQSGSMAQTAIDPYDLAERMIRSASAPVFTPQYGGGGGFGGGGIGGGGQGPVPNGVDFISYDPSDNSLVVKNDSNVPQFLRTAISAARVEDLHTYEYGTVTLPPGGRITRILSDQDVPLTTIYRWSVSPATNFEHVLRLHNSSKAGWPNGLIFLQNNGIPLAQVEMPFTAPDQDADLVLGNAEDLLHSVNVRELERKPIVIPKRDNPISVLSETTIEVTNTRPESVETEITYDVIGAVADAAGATVTKIPKLDPFNPESYLTWHLHLAAGERKSIVVKFWTVVA</sequence>
<dbReference type="KEGG" id="fgi:OP10G_3686"/>
<dbReference type="RefSeq" id="WP_025229024.1">
    <property type="nucleotide sequence ID" value="NZ_CP007139.1"/>
</dbReference>
<dbReference type="AlphaFoldDB" id="A0A068NYL9"/>
<dbReference type="STRING" id="661478.OP10G_3686"/>
<accession>A0A068NYL9</accession>
<evidence type="ECO:0000313" key="2">
    <source>
        <dbReference type="Proteomes" id="UP000027982"/>
    </source>
</evidence>
<organism evidence="1 2">
    <name type="scientific">Fimbriimonas ginsengisoli Gsoil 348</name>
    <dbReference type="NCBI Taxonomy" id="661478"/>
    <lineage>
        <taxon>Bacteria</taxon>
        <taxon>Bacillati</taxon>
        <taxon>Armatimonadota</taxon>
        <taxon>Fimbriimonadia</taxon>
        <taxon>Fimbriimonadales</taxon>
        <taxon>Fimbriimonadaceae</taxon>
        <taxon>Fimbriimonas</taxon>
    </lineage>
</organism>
<dbReference type="OrthoDB" id="977827at2"/>
<protein>
    <recommendedName>
        <fullName evidence="3">DUF4139 domain-containing protein</fullName>
    </recommendedName>
</protein>